<dbReference type="Proteomes" id="UP000199116">
    <property type="component" value="Unassembled WGS sequence"/>
</dbReference>
<comment type="cofactor">
    <cofactor evidence="1">
        <name>Zn(2+)</name>
        <dbReference type="ChEBI" id="CHEBI:29105"/>
    </cofactor>
</comment>
<evidence type="ECO:0000256" key="4">
    <source>
        <dbReference type="ARBA" id="ARBA00022801"/>
    </source>
</evidence>
<dbReference type="GO" id="GO:0004181">
    <property type="term" value="F:metallocarboxypeptidase activity"/>
    <property type="evidence" value="ECO:0007669"/>
    <property type="project" value="InterPro"/>
</dbReference>
<evidence type="ECO:0000256" key="1">
    <source>
        <dbReference type="ARBA" id="ARBA00001947"/>
    </source>
</evidence>
<dbReference type="Gene3D" id="3.40.630.10">
    <property type="entry name" value="Zn peptidases"/>
    <property type="match status" value="1"/>
</dbReference>
<dbReference type="GO" id="GO:0005615">
    <property type="term" value="C:extracellular space"/>
    <property type="evidence" value="ECO:0007669"/>
    <property type="project" value="TreeGrafter"/>
</dbReference>
<dbReference type="PANTHER" id="PTHR11705:SF143">
    <property type="entry name" value="SLL0236 PROTEIN"/>
    <property type="match status" value="1"/>
</dbReference>
<evidence type="ECO:0000313" key="9">
    <source>
        <dbReference type="EMBL" id="SFF98102.1"/>
    </source>
</evidence>
<protein>
    <submittedName>
        <fullName evidence="9">Zinc carboxypeptidase</fullName>
    </submittedName>
</protein>
<organism evidence="9 10">
    <name type="scientific">Salegentibacter agarivorans</name>
    <dbReference type="NCBI Taxonomy" id="345907"/>
    <lineage>
        <taxon>Bacteria</taxon>
        <taxon>Pseudomonadati</taxon>
        <taxon>Bacteroidota</taxon>
        <taxon>Flavobacteriia</taxon>
        <taxon>Flavobacteriales</taxon>
        <taxon>Flavobacteriaceae</taxon>
        <taxon>Salegentibacter</taxon>
    </lineage>
</organism>
<comment type="caution">
    <text evidence="7">Lacks conserved residue(s) required for the propagation of feature annotation.</text>
</comment>
<dbReference type="GO" id="GO:0006508">
    <property type="term" value="P:proteolysis"/>
    <property type="evidence" value="ECO:0007669"/>
    <property type="project" value="UniProtKB-KW"/>
</dbReference>
<proteinExistence type="inferred from homology"/>
<dbReference type="PANTHER" id="PTHR11705">
    <property type="entry name" value="PROTEASE FAMILY M14 CARBOXYPEPTIDASE A,B"/>
    <property type="match status" value="1"/>
</dbReference>
<gene>
    <name evidence="9" type="ORF">SAMN04488033_11825</name>
</gene>
<evidence type="ECO:0000256" key="5">
    <source>
        <dbReference type="ARBA" id="ARBA00022833"/>
    </source>
</evidence>
<accession>A0A1I2N2X0</accession>
<sequence length="393" mass="45168">MFTFVNMEKSALFTQLYKDYNSFKNQEISGRYIRQKDIQLLLDKLGEEFSLKEIGASVLGKPIHSIQFGKGTIKILAWSQMHGNESTTTKAVFDLLNYMNKYKESELVKSILNNCSFCIIPMLNPDGAEAYTRVNANKIDLNRDAQDLSQPESRILREQFDNFQPDFCLNLHDQRTIFSAGDKAEAAVLSFLTPSMDKDRQIFSSRIKSMQLIAKIASDLSELLPGRIGRYDDAFNINCTGDTFQSTKTPTILFEAGHFPKDYQREESRKYVFLALISVLKGISEESFKDIDYRDYENIPENKKLFNDIILREAKTESGVVDIAIQYKEGVKEEKVMFLPEIEKIEPKIDKFAHKEFYCENKKIKINGESKLIENVVVNKITLNDVELPLKCE</sequence>
<keyword evidence="10" id="KW-1185">Reference proteome</keyword>
<dbReference type="EMBL" id="FOOH01000018">
    <property type="protein sequence ID" value="SFF98102.1"/>
    <property type="molecule type" value="Genomic_DNA"/>
</dbReference>
<keyword evidence="9" id="KW-0121">Carboxypeptidase</keyword>
<feature type="domain" description="Peptidase M14" evidence="8">
    <location>
        <begin position="19"/>
        <end position="283"/>
    </location>
</feature>
<evidence type="ECO:0000256" key="7">
    <source>
        <dbReference type="PROSITE-ProRule" id="PRU01379"/>
    </source>
</evidence>
<evidence type="ECO:0000256" key="2">
    <source>
        <dbReference type="ARBA" id="ARBA00005988"/>
    </source>
</evidence>
<keyword evidence="6" id="KW-0482">Metalloprotease</keyword>
<evidence type="ECO:0000256" key="3">
    <source>
        <dbReference type="ARBA" id="ARBA00022670"/>
    </source>
</evidence>
<dbReference type="PROSITE" id="PS52035">
    <property type="entry name" value="PEPTIDASE_M14"/>
    <property type="match status" value="1"/>
</dbReference>
<dbReference type="InterPro" id="IPR000834">
    <property type="entry name" value="Peptidase_M14"/>
</dbReference>
<dbReference type="GO" id="GO:0008270">
    <property type="term" value="F:zinc ion binding"/>
    <property type="evidence" value="ECO:0007669"/>
    <property type="project" value="InterPro"/>
</dbReference>
<reference evidence="10" key="1">
    <citation type="submission" date="2016-10" db="EMBL/GenBank/DDBJ databases">
        <authorList>
            <person name="Varghese N."/>
            <person name="Submissions S."/>
        </authorList>
    </citation>
    <scope>NUCLEOTIDE SEQUENCE [LARGE SCALE GENOMIC DNA]</scope>
    <source>
        <strain evidence="10">DSM 23515</strain>
    </source>
</reference>
<dbReference type="Pfam" id="PF00246">
    <property type="entry name" value="Peptidase_M14"/>
    <property type="match status" value="1"/>
</dbReference>
<comment type="similarity">
    <text evidence="2 7">Belongs to the peptidase M14 family.</text>
</comment>
<name>A0A1I2N2X0_9FLAO</name>
<keyword evidence="4" id="KW-0378">Hydrolase</keyword>
<evidence type="ECO:0000256" key="6">
    <source>
        <dbReference type="ARBA" id="ARBA00023049"/>
    </source>
</evidence>
<evidence type="ECO:0000259" key="8">
    <source>
        <dbReference type="PROSITE" id="PS52035"/>
    </source>
</evidence>
<keyword evidence="3" id="KW-0645">Protease</keyword>
<dbReference type="SUPFAM" id="SSF53187">
    <property type="entry name" value="Zn-dependent exopeptidases"/>
    <property type="match status" value="1"/>
</dbReference>
<evidence type="ECO:0000313" key="10">
    <source>
        <dbReference type="Proteomes" id="UP000199116"/>
    </source>
</evidence>
<dbReference type="AlphaFoldDB" id="A0A1I2N2X0"/>
<keyword evidence="5" id="KW-0862">Zinc</keyword>